<dbReference type="Pfam" id="PF02817">
    <property type="entry name" value="E3_binding"/>
    <property type="match status" value="1"/>
</dbReference>
<dbReference type="PROSITE" id="PS51826">
    <property type="entry name" value="PSBD"/>
    <property type="match status" value="1"/>
</dbReference>
<feature type="region of interest" description="Disordered" evidence="6">
    <location>
        <begin position="116"/>
        <end position="140"/>
    </location>
</feature>
<dbReference type="GO" id="GO:0006086">
    <property type="term" value="P:pyruvate decarboxylation to acetyl-CoA"/>
    <property type="evidence" value="ECO:0007669"/>
    <property type="project" value="InterPro"/>
</dbReference>
<name>A0A7S0EIA6_9EUKA</name>
<proteinExistence type="inferred from homology"/>
<accession>A0A7S0EIA6</accession>
<dbReference type="InterPro" id="IPR006257">
    <property type="entry name" value="LAT1"/>
</dbReference>
<feature type="domain" description="Lipoyl-binding" evidence="7">
    <location>
        <begin position="1"/>
        <end position="72"/>
    </location>
</feature>
<dbReference type="InterPro" id="IPR036625">
    <property type="entry name" value="E3-bd_dom_sf"/>
</dbReference>
<evidence type="ECO:0000256" key="1">
    <source>
        <dbReference type="ARBA" id="ARBA00007317"/>
    </source>
</evidence>
<dbReference type="PANTHER" id="PTHR23151">
    <property type="entry name" value="DIHYDROLIPOAMIDE ACETYL/SUCCINYL-TRANSFERASE-RELATED"/>
    <property type="match status" value="1"/>
</dbReference>
<evidence type="ECO:0000256" key="4">
    <source>
        <dbReference type="ARBA" id="ARBA00023315"/>
    </source>
</evidence>
<feature type="compositionally biased region" description="Low complexity" evidence="6">
    <location>
        <begin position="116"/>
        <end position="135"/>
    </location>
</feature>
<evidence type="ECO:0000313" key="9">
    <source>
        <dbReference type="EMBL" id="CAD8485890.1"/>
    </source>
</evidence>
<dbReference type="FunFam" id="3.30.559.10:FF:000003">
    <property type="entry name" value="Acetyltransferase component of pyruvate dehydrogenase complex"/>
    <property type="match status" value="1"/>
</dbReference>
<dbReference type="GO" id="GO:0004742">
    <property type="term" value="F:dihydrolipoyllysine-residue acetyltransferase activity"/>
    <property type="evidence" value="ECO:0007669"/>
    <property type="project" value="UniProtKB-UniRule"/>
</dbReference>
<dbReference type="PROSITE" id="PS50968">
    <property type="entry name" value="BIOTINYL_LIPOYL"/>
    <property type="match status" value="1"/>
</dbReference>
<dbReference type="Gene3D" id="4.10.320.10">
    <property type="entry name" value="E3-binding domain"/>
    <property type="match status" value="1"/>
</dbReference>
<dbReference type="SUPFAM" id="SSF47005">
    <property type="entry name" value="Peripheral subunit-binding domain of 2-oxo acid dehydrogenase complex"/>
    <property type="match status" value="1"/>
</dbReference>
<dbReference type="GO" id="GO:0045254">
    <property type="term" value="C:pyruvate dehydrogenase complex"/>
    <property type="evidence" value="ECO:0007669"/>
    <property type="project" value="UniProtKB-UniRule"/>
</dbReference>
<dbReference type="SUPFAM" id="SSF51230">
    <property type="entry name" value="Single hybrid motif"/>
    <property type="match status" value="1"/>
</dbReference>
<dbReference type="InterPro" id="IPR045257">
    <property type="entry name" value="E2/Pdx1"/>
</dbReference>
<sequence length="434" mass="44272">MPALSPTMTSGNLATWKFKEGDSFSAGDVLAEVETDKATVDYETVDDGFIAKILVQEGAQDIAINTPIAVIVEEAADIAAFKDFVPDAAAGGEAPAPAAAPAAAAAAPAAAPAASPAAAPAAPSAPVSSPATTSAGGQVPASPLARQLAAQMGVNLASIAGTGPGGRVIAADVTEAPAQAVEAVASAAAASPAAASGAVLPGQTFVDLPHSNIRRVTAKAMVNNKNSNPHYYLTMEICMDELIAMRAQVNELVDVKTSVNDFVIKACAKALVEVPVCNSSWSDEYIRQYSAADISVAVSTERGLLTPIIFGADTKSVAEISKDVKHLAGKAKDGSIKPDEFMGGTFTVSNLGMFGIKQFTAIINAPQACILAVGGTEKKVVANDGPDAATNPFIVKSIMTVTLSSDHRVVDGSMGATWLKSFKKHMETPLALLL</sequence>
<dbReference type="InterPro" id="IPR000089">
    <property type="entry name" value="Biotin_lipoyl"/>
</dbReference>
<dbReference type="AlphaFoldDB" id="A0A7S0EIA6"/>
<evidence type="ECO:0000256" key="5">
    <source>
        <dbReference type="RuleBase" id="RU361137"/>
    </source>
</evidence>
<comment type="function">
    <text evidence="5">The pyruvate dehydrogenase complex catalyzes the overall conversion of pyruvate to acetyl-CoA and CO(2).</text>
</comment>
<dbReference type="InterPro" id="IPR023213">
    <property type="entry name" value="CAT-like_dom_sf"/>
</dbReference>
<feature type="domain" description="Peripheral subunit-binding (PSBD)" evidence="8">
    <location>
        <begin position="140"/>
        <end position="177"/>
    </location>
</feature>
<dbReference type="GO" id="GO:0005739">
    <property type="term" value="C:mitochondrion"/>
    <property type="evidence" value="ECO:0007669"/>
    <property type="project" value="UniProtKB-SubCell"/>
</dbReference>
<gene>
    <name evidence="9" type="ORF">PANT1444_LOCUS9103</name>
</gene>
<evidence type="ECO:0000256" key="2">
    <source>
        <dbReference type="ARBA" id="ARBA00022679"/>
    </source>
</evidence>
<dbReference type="InterPro" id="IPR001078">
    <property type="entry name" value="2-oxoacid_DH_actylTfrase"/>
</dbReference>
<dbReference type="NCBIfam" id="TIGR01349">
    <property type="entry name" value="PDHac_trf_mito"/>
    <property type="match status" value="1"/>
</dbReference>
<keyword evidence="4 5" id="KW-0012">Acyltransferase</keyword>
<keyword evidence="3 5" id="KW-0450">Lipoyl</keyword>
<reference evidence="9" key="1">
    <citation type="submission" date="2021-01" db="EMBL/GenBank/DDBJ databases">
        <authorList>
            <person name="Corre E."/>
            <person name="Pelletier E."/>
            <person name="Niang G."/>
            <person name="Scheremetjew M."/>
            <person name="Finn R."/>
            <person name="Kale V."/>
            <person name="Holt S."/>
            <person name="Cochrane G."/>
            <person name="Meng A."/>
            <person name="Brown T."/>
            <person name="Cohen L."/>
        </authorList>
    </citation>
    <scope>NUCLEOTIDE SEQUENCE</scope>
    <source>
        <strain evidence="9">CCMP1374</strain>
    </source>
</reference>
<comment type="cofactor">
    <cofactor evidence="5">
        <name>(R)-lipoate</name>
        <dbReference type="ChEBI" id="CHEBI:83088"/>
    </cofactor>
    <text evidence="5">Binds 1 lipoyl cofactor covalently.</text>
</comment>
<dbReference type="EC" id="2.3.1.12" evidence="5"/>
<dbReference type="CDD" id="cd06849">
    <property type="entry name" value="lipoyl_domain"/>
    <property type="match status" value="1"/>
</dbReference>
<keyword evidence="2 5" id="KW-0808">Transferase</keyword>
<dbReference type="Gene3D" id="3.30.559.10">
    <property type="entry name" value="Chloramphenicol acetyltransferase-like domain"/>
    <property type="match status" value="1"/>
</dbReference>
<dbReference type="FunFam" id="2.40.50.100:FF:000010">
    <property type="entry name" value="Acetyltransferase component of pyruvate dehydrogenase complex"/>
    <property type="match status" value="1"/>
</dbReference>
<comment type="subcellular location">
    <subcellularLocation>
        <location evidence="5">Mitochondrion</location>
    </subcellularLocation>
</comment>
<dbReference type="SUPFAM" id="SSF52777">
    <property type="entry name" value="CoA-dependent acyltransferases"/>
    <property type="match status" value="1"/>
</dbReference>
<dbReference type="InterPro" id="IPR004167">
    <property type="entry name" value="PSBD"/>
</dbReference>
<dbReference type="PANTHER" id="PTHR23151:SF90">
    <property type="entry name" value="DIHYDROLIPOYLLYSINE-RESIDUE ACETYLTRANSFERASE COMPONENT OF PYRUVATE DEHYDROGENASE COMPLEX, MITOCHONDRIAL-RELATED"/>
    <property type="match status" value="1"/>
</dbReference>
<dbReference type="Pfam" id="PF00364">
    <property type="entry name" value="Biotin_lipoyl"/>
    <property type="match status" value="1"/>
</dbReference>
<evidence type="ECO:0000256" key="3">
    <source>
        <dbReference type="ARBA" id="ARBA00022823"/>
    </source>
</evidence>
<evidence type="ECO:0000259" key="8">
    <source>
        <dbReference type="PROSITE" id="PS51826"/>
    </source>
</evidence>
<dbReference type="InterPro" id="IPR011053">
    <property type="entry name" value="Single_hybrid_motif"/>
</dbReference>
<comment type="catalytic activity">
    <reaction evidence="5">
        <text>N(6)-[(R)-dihydrolipoyl]-L-lysyl-[protein] + acetyl-CoA = N(6)-[(R)-S(8)-acetyldihydrolipoyl]-L-lysyl-[protein] + CoA</text>
        <dbReference type="Rhea" id="RHEA:17017"/>
        <dbReference type="Rhea" id="RHEA-COMP:10475"/>
        <dbReference type="Rhea" id="RHEA-COMP:10478"/>
        <dbReference type="ChEBI" id="CHEBI:57287"/>
        <dbReference type="ChEBI" id="CHEBI:57288"/>
        <dbReference type="ChEBI" id="CHEBI:83100"/>
        <dbReference type="ChEBI" id="CHEBI:83111"/>
        <dbReference type="EC" id="2.3.1.12"/>
    </reaction>
</comment>
<evidence type="ECO:0000259" key="7">
    <source>
        <dbReference type="PROSITE" id="PS50968"/>
    </source>
</evidence>
<protein>
    <recommendedName>
        <fullName evidence="5">Acetyltransferase component of pyruvate dehydrogenase complex</fullName>
        <ecNumber evidence="5">2.3.1.12</ecNumber>
    </recommendedName>
</protein>
<dbReference type="Pfam" id="PF00198">
    <property type="entry name" value="2-oxoacid_dh"/>
    <property type="match status" value="1"/>
</dbReference>
<organism evidence="9">
    <name type="scientific">Phaeocystis antarctica</name>
    <dbReference type="NCBI Taxonomy" id="33657"/>
    <lineage>
        <taxon>Eukaryota</taxon>
        <taxon>Haptista</taxon>
        <taxon>Haptophyta</taxon>
        <taxon>Prymnesiophyceae</taxon>
        <taxon>Phaeocystales</taxon>
        <taxon>Phaeocystaceae</taxon>
        <taxon>Phaeocystis</taxon>
    </lineage>
</organism>
<dbReference type="EMBL" id="HBEP01016010">
    <property type="protein sequence ID" value="CAD8485890.1"/>
    <property type="molecule type" value="Transcribed_RNA"/>
</dbReference>
<dbReference type="Gene3D" id="2.40.50.100">
    <property type="match status" value="1"/>
</dbReference>
<comment type="similarity">
    <text evidence="1 5">Belongs to the 2-oxoacid dehydrogenase family.</text>
</comment>
<evidence type="ECO:0000256" key="6">
    <source>
        <dbReference type="SAM" id="MobiDB-lite"/>
    </source>
</evidence>